<dbReference type="PROSITE" id="PS50089">
    <property type="entry name" value="ZF_RING_2"/>
    <property type="match status" value="1"/>
</dbReference>
<evidence type="ECO:0000313" key="7">
    <source>
        <dbReference type="Proteomes" id="UP001152797"/>
    </source>
</evidence>
<gene>
    <name evidence="4" type="ORF">C1SCF055_LOCUS39933</name>
</gene>
<evidence type="ECO:0000313" key="5">
    <source>
        <dbReference type="EMBL" id="CAL1168455.1"/>
    </source>
</evidence>
<feature type="transmembrane region" description="Helical" evidence="2">
    <location>
        <begin position="103"/>
        <end position="122"/>
    </location>
</feature>
<keyword evidence="7" id="KW-1185">Reference proteome</keyword>
<feature type="transmembrane region" description="Helical" evidence="2">
    <location>
        <begin position="25"/>
        <end position="48"/>
    </location>
</feature>
<dbReference type="OrthoDB" id="312892at2759"/>
<name>A0A9P1DRM7_9DINO</name>
<dbReference type="PANTHER" id="PTHR12109">
    <property type="entry name" value="RING FINGER PROTEIN 141-RELATED"/>
    <property type="match status" value="1"/>
</dbReference>
<keyword evidence="2" id="KW-0812">Transmembrane</keyword>
<sequence length="416" mass="45667">MIVTECGYKVLLCVYLMFKGVQRYLTLRLVMLPYAVGYMLHFILGHFVPVEDTDRAEGCNVVSSLFSDLGRFLCFVLVVSVSMKVDNSSDVLYDWEAAFWPCWGLEGVIALVVLLVLPACLLSSVTDPRKLLMLSWVLLSGLALGSTSFISMYNIAYALDNKVCSNPPYTPSSGSARCLQKLQLSIWPWLVFLPAFAIATSLAKRPLAMALHDAWYQPGRNEVAQPLQRDLPPPSVLFRVTATYYSRSWEAAADLEAAPSNAYSMMRSFPLDPSSSILSARGATFADIVESEQLCFICYDQVPEAILLECGHAGLCVTCAMQLLERRPGQAQCAICRSNISCVVRLRADVAVPSSLFGRAPRPSSSSSRSVSAAALLEGTATGSSETWPATAKRYAVSVEVVRRPTGVRWWLPSLR</sequence>
<feature type="transmembrane region" description="Helical" evidence="2">
    <location>
        <begin position="134"/>
        <end position="159"/>
    </location>
</feature>
<dbReference type="Gene3D" id="3.30.40.10">
    <property type="entry name" value="Zinc/RING finger domain, C3HC4 (zinc finger)"/>
    <property type="match status" value="1"/>
</dbReference>
<comment type="caution">
    <text evidence="4">The sequence shown here is derived from an EMBL/GenBank/DDBJ whole genome shotgun (WGS) entry which is preliminary data.</text>
</comment>
<evidence type="ECO:0000313" key="4">
    <source>
        <dbReference type="EMBL" id="CAI4015080.1"/>
    </source>
</evidence>
<dbReference type="InterPro" id="IPR047126">
    <property type="entry name" value="RNF141-like"/>
</dbReference>
<evidence type="ECO:0000259" key="3">
    <source>
        <dbReference type="PROSITE" id="PS50089"/>
    </source>
</evidence>
<keyword evidence="1" id="KW-0479">Metal-binding</keyword>
<dbReference type="GO" id="GO:0008270">
    <property type="term" value="F:zinc ion binding"/>
    <property type="evidence" value="ECO:0007669"/>
    <property type="project" value="UniProtKB-KW"/>
</dbReference>
<evidence type="ECO:0000256" key="1">
    <source>
        <dbReference type="PROSITE-ProRule" id="PRU00175"/>
    </source>
</evidence>
<feature type="transmembrane region" description="Helical" evidence="2">
    <location>
        <begin position="186"/>
        <end position="203"/>
    </location>
</feature>
<protein>
    <submittedName>
        <fullName evidence="6">RING-type domain-containing protein</fullName>
    </submittedName>
</protein>
<dbReference type="Pfam" id="PF13920">
    <property type="entry name" value="zf-C3HC4_3"/>
    <property type="match status" value="1"/>
</dbReference>
<dbReference type="SUPFAM" id="SSF57850">
    <property type="entry name" value="RING/U-box"/>
    <property type="match status" value="1"/>
</dbReference>
<feature type="transmembrane region" description="Helical" evidence="2">
    <location>
        <begin position="60"/>
        <end position="83"/>
    </location>
</feature>
<dbReference type="EMBL" id="CAMXCT020006512">
    <property type="protein sequence ID" value="CAL1168455.1"/>
    <property type="molecule type" value="Genomic_DNA"/>
</dbReference>
<dbReference type="InterPro" id="IPR001841">
    <property type="entry name" value="Znf_RING"/>
</dbReference>
<evidence type="ECO:0000256" key="2">
    <source>
        <dbReference type="SAM" id="Phobius"/>
    </source>
</evidence>
<reference evidence="5" key="2">
    <citation type="submission" date="2024-04" db="EMBL/GenBank/DDBJ databases">
        <authorList>
            <person name="Chen Y."/>
            <person name="Shah S."/>
            <person name="Dougan E. K."/>
            <person name="Thang M."/>
            <person name="Chan C."/>
        </authorList>
    </citation>
    <scope>NUCLEOTIDE SEQUENCE [LARGE SCALE GENOMIC DNA]</scope>
</reference>
<dbReference type="AlphaFoldDB" id="A0A9P1DRM7"/>
<proteinExistence type="predicted"/>
<dbReference type="EMBL" id="CAMXCT010006512">
    <property type="protein sequence ID" value="CAI4015080.1"/>
    <property type="molecule type" value="Genomic_DNA"/>
</dbReference>
<feature type="domain" description="RING-type" evidence="3">
    <location>
        <begin position="295"/>
        <end position="337"/>
    </location>
</feature>
<keyword evidence="2" id="KW-0472">Membrane</keyword>
<evidence type="ECO:0000313" key="6">
    <source>
        <dbReference type="EMBL" id="CAL4802392.1"/>
    </source>
</evidence>
<dbReference type="Proteomes" id="UP001152797">
    <property type="component" value="Unassembled WGS sequence"/>
</dbReference>
<keyword evidence="1" id="KW-0862">Zinc</keyword>
<accession>A0A9P1DRM7</accession>
<keyword evidence="2" id="KW-1133">Transmembrane helix</keyword>
<dbReference type="InterPro" id="IPR013083">
    <property type="entry name" value="Znf_RING/FYVE/PHD"/>
</dbReference>
<organism evidence="4">
    <name type="scientific">Cladocopium goreaui</name>
    <dbReference type="NCBI Taxonomy" id="2562237"/>
    <lineage>
        <taxon>Eukaryota</taxon>
        <taxon>Sar</taxon>
        <taxon>Alveolata</taxon>
        <taxon>Dinophyceae</taxon>
        <taxon>Suessiales</taxon>
        <taxon>Symbiodiniaceae</taxon>
        <taxon>Cladocopium</taxon>
    </lineage>
</organism>
<reference evidence="4" key="1">
    <citation type="submission" date="2022-10" db="EMBL/GenBank/DDBJ databases">
        <authorList>
            <person name="Chen Y."/>
            <person name="Dougan E. K."/>
            <person name="Chan C."/>
            <person name="Rhodes N."/>
            <person name="Thang M."/>
        </authorList>
    </citation>
    <scope>NUCLEOTIDE SEQUENCE</scope>
</reference>
<keyword evidence="1" id="KW-0863">Zinc-finger</keyword>
<dbReference type="SMART" id="SM00184">
    <property type="entry name" value="RING"/>
    <property type="match status" value="1"/>
</dbReference>
<dbReference type="EMBL" id="CAMXCT030006512">
    <property type="protein sequence ID" value="CAL4802392.1"/>
    <property type="molecule type" value="Genomic_DNA"/>
</dbReference>
<dbReference type="PANTHER" id="PTHR12109:SF5">
    <property type="entry name" value="RING-TYPE DOMAIN-CONTAINING PROTEIN"/>
    <property type="match status" value="1"/>
</dbReference>